<accession>A0A0F0LS63</accession>
<organism evidence="2 3">
    <name type="scientific">Microbacterium azadirachtae</name>
    <dbReference type="NCBI Taxonomy" id="582680"/>
    <lineage>
        <taxon>Bacteria</taxon>
        <taxon>Bacillati</taxon>
        <taxon>Actinomycetota</taxon>
        <taxon>Actinomycetes</taxon>
        <taxon>Micrococcales</taxon>
        <taxon>Microbacteriaceae</taxon>
        <taxon>Microbacterium</taxon>
    </lineage>
</organism>
<dbReference type="Pfam" id="PF22677">
    <property type="entry name" value="Ble-like_N"/>
    <property type="match status" value="1"/>
</dbReference>
<dbReference type="EMBL" id="JYIX01000029">
    <property type="protein sequence ID" value="KJL34341.1"/>
    <property type="molecule type" value="Genomic_DNA"/>
</dbReference>
<evidence type="ECO:0000313" key="3">
    <source>
        <dbReference type="Proteomes" id="UP000033740"/>
    </source>
</evidence>
<dbReference type="STRING" id="582680.RS86_01128"/>
<dbReference type="PANTHER" id="PTHR36503:SF2">
    <property type="entry name" value="BLR2408 PROTEIN"/>
    <property type="match status" value="1"/>
</dbReference>
<dbReference type="Gene3D" id="3.10.180.10">
    <property type="entry name" value="2,3-Dihydroxybiphenyl 1,2-Dioxygenase, domain 1"/>
    <property type="match status" value="1"/>
</dbReference>
<name>A0A0F0LS63_9MICO</name>
<dbReference type="InterPro" id="IPR029068">
    <property type="entry name" value="Glyas_Bleomycin-R_OHBP_Dase"/>
</dbReference>
<dbReference type="SUPFAM" id="SSF54593">
    <property type="entry name" value="Glyoxalase/Bleomycin resistance protein/Dihydroxybiphenyl dioxygenase"/>
    <property type="match status" value="1"/>
</dbReference>
<dbReference type="Proteomes" id="UP000033740">
    <property type="component" value="Unassembled WGS sequence"/>
</dbReference>
<evidence type="ECO:0000259" key="1">
    <source>
        <dbReference type="Pfam" id="PF22677"/>
    </source>
</evidence>
<dbReference type="RefSeq" id="WP_045271221.1">
    <property type="nucleotide sequence ID" value="NZ_JYIX01000029.1"/>
</dbReference>
<feature type="domain" description="Glyoxalase/Bleomycin resistance-like N-terminal" evidence="1">
    <location>
        <begin position="4"/>
        <end position="40"/>
    </location>
</feature>
<protein>
    <submittedName>
        <fullName evidence="2">Glyoxalase-like domain protein</fullName>
    </submittedName>
</protein>
<sequence>MTNVFISLPVTDLERTKAFYTALGCAINPEMSDENGVCVVWDDNVYFMMITREFFATFTEKPIVDPKVSLQTSASFALDSREEVDAAIAKGLAAGGTEPQPAQDYGFMYSRDLDDPDGNSLGFLYMVPAGEQGAEAPVAAAPVATASDVTS</sequence>
<dbReference type="AlphaFoldDB" id="A0A0F0LS63"/>
<dbReference type="PANTHER" id="PTHR36503">
    <property type="entry name" value="BLR2520 PROTEIN"/>
    <property type="match status" value="1"/>
</dbReference>
<dbReference type="PATRIC" id="fig|582680.6.peg.1163"/>
<comment type="caution">
    <text evidence="2">The sequence shown here is derived from an EMBL/GenBank/DDBJ whole genome shotgun (WGS) entry which is preliminary data.</text>
</comment>
<gene>
    <name evidence="2" type="ORF">RS86_01128</name>
</gene>
<evidence type="ECO:0000313" key="2">
    <source>
        <dbReference type="EMBL" id="KJL34341.1"/>
    </source>
</evidence>
<reference evidence="2 3" key="1">
    <citation type="submission" date="2015-02" db="EMBL/GenBank/DDBJ databases">
        <title>Draft genome sequences of ten Microbacterium spp. with emphasis on heavy metal contaminated environments.</title>
        <authorList>
            <person name="Corretto E."/>
        </authorList>
    </citation>
    <scope>NUCLEOTIDE SEQUENCE [LARGE SCALE GENOMIC DNA]</scope>
    <source>
        <strain evidence="2 3">ARN176</strain>
    </source>
</reference>
<dbReference type="InterPro" id="IPR053863">
    <property type="entry name" value="Glyoxy/Ble-like_N"/>
</dbReference>
<proteinExistence type="predicted"/>
<keyword evidence="3" id="KW-1185">Reference proteome</keyword>